<dbReference type="EMBL" id="PGCI01000444">
    <property type="protein sequence ID" value="PLW26774.1"/>
    <property type="molecule type" value="Genomic_DNA"/>
</dbReference>
<dbReference type="AlphaFoldDB" id="A0A2N5TMV6"/>
<evidence type="ECO:0000313" key="1">
    <source>
        <dbReference type="EMBL" id="PLW26774.1"/>
    </source>
</evidence>
<protein>
    <submittedName>
        <fullName evidence="1">Uncharacterized protein</fullName>
    </submittedName>
</protein>
<sequence>MALLNRYPGQTVFLAEQLGNASLDTCCHPRQMPALAAMSANTNPETLYAADTLQMEQGQQFNTQHLGIHKRL</sequence>
<organism evidence="1 2">
    <name type="scientific">Puccinia coronata f. sp. avenae</name>
    <dbReference type="NCBI Taxonomy" id="200324"/>
    <lineage>
        <taxon>Eukaryota</taxon>
        <taxon>Fungi</taxon>
        <taxon>Dikarya</taxon>
        <taxon>Basidiomycota</taxon>
        <taxon>Pucciniomycotina</taxon>
        <taxon>Pucciniomycetes</taxon>
        <taxon>Pucciniales</taxon>
        <taxon>Pucciniaceae</taxon>
        <taxon>Puccinia</taxon>
    </lineage>
</organism>
<reference evidence="1 2" key="1">
    <citation type="submission" date="2017-11" db="EMBL/GenBank/DDBJ databases">
        <title>De novo assembly and phasing of dikaryotic genomes from two isolates of Puccinia coronata f. sp. avenae, the causal agent of oat crown rust.</title>
        <authorList>
            <person name="Miller M.E."/>
            <person name="Zhang Y."/>
            <person name="Omidvar V."/>
            <person name="Sperschneider J."/>
            <person name="Schwessinger B."/>
            <person name="Raley C."/>
            <person name="Palmer J.M."/>
            <person name="Garnica D."/>
            <person name="Upadhyaya N."/>
            <person name="Rathjen J."/>
            <person name="Taylor J.M."/>
            <person name="Park R.F."/>
            <person name="Dodds P.N."/>
            <person name="Hirsch C.D."/>
            <person name="Kianian S.F."/>
            <person name="Figueroa M."/>
        </authorList>
    </citation>
    <scope>NUCLEOTIDE SEQUENCE [LARGE SCALE GENOMIC DNA]</scope>
    <source>
        <strain evidence="1">12SD80</strain>
    </source>
</reference>
<evidence type="ECO:0000313" key="2">
    <source>
        <dbReference type="Proteomes" id="UP000235392"/>
    </source>
</evidence>
<gene>
    <name evidence="1" type="ORF">PCASD_24337</name>
</gene>
<name>A0A2N5TMV6_9BASI</name>
<dbReference type="Proteomes" id="UP000235392">
    <property type="component" value="Unassembled WGS sequence"/>
</dbReference>
<proteinExistence type="predicted"/>
<comment type="caution">
    <text evidence="1">The sequence shown here is derived from an EMBL/GenBank/DDBJ whole genome shotgun (WGS) entry which is preliminary data.</text>
</comment>
<accession>A0A2N5TMV6</accession>